<organism evidence="2 3">
    <name type="scientific">Phytophthora megakarya</name>
    <dbReference type="NCBI Taxonomy" id="4795"/>
    <lineage>
        <taxon>Eukaryota</taxon>
        <taxon>Sar</taxon>
        <taxon>Stramenopiles</taxon>
        <taxon>Oomycota</taxon>
        <taxon>Peronosporomycetes</taxon>
        <taxon>Peronosporales</taxon>
        <taxon>Peronosporaceae</taxon>
        <taxon>Phytophthora</taxon>
    </lineage>
</organism>
<evidence type="ECO:0000313" key="2">
    <source>
        <dbReference type="EMBL" id="OWZ01964.1"/>
    </source>
</evidence>
<evidence type="ECO:0000256" key="1">
    <source>
        <dbReference type="SAM" id="MobiDB-lite"/>
    </source>
</evidence>
<protein>
    <submittedName>
        <fullName evidence="2">Uncharacterized protein</fullName>
    </submittedName>
</protein>
<gene>
    <name evidence="2" type="ORF">PHMEG_00026559</name>
</gene>
<evidence type="ECO:0000313" key="3">
    <source>
        <dbReference type="Proteomes" id="UP000198211"/>
    </source>
</evidence>
<sequence length="252" mass="28781">MQTQFQMQMEEANSRFEYLLASTIYEYVSSFQDLMSQSELEISEMEKRFYFQNGLRAETAKKVKELSSRFLHEVIEITTNFEFIHYGRQSAKVITGPATSKPSTSSKPPLGNQKKSMDRKNTSKGDSRDEWTKTATCHNSGPPGHIKPQCKAIKETNHYVSGSFYAILEVSAWASKQSEPPSAVSIFVDNGSSLNGVTEELAYQLQLDIVQRPKTVKVSHISRRKRRYAGKKWLRANNPDIDWERLFVLPLV</sequence>
<reference evidence="3" key="1">
    <citation type="submission" date="2017-03" db="EMBL/GenBank/DDBJ databases">
        <title>Phytopthora megakarya and P. palmivora, two closely related causual agents of cacao black pod achieved similar genome size and gene model numbers by different mechanisms.</title>
        <authorList>
            <person name="Ali S."/>
            <person name="Shao J."/>
            <person name="Larry D.J."/>
            <person name="Kronmiller B."/>
            <person name="Shen D."/>
            <person name="Strem M.D."/>
            <person name="Melnick R.L."/>
            <person name="Guiltinan M.J."/>
            <person name="Tyler B.M."/>
            <person name="Meinhardt L.W."/>
            <person name="Bailey B.A."/>
        </authorList>
    </citation>
    <scope>NUCLEOTIDE SEQUENCE [LARGE SCALE GENOMIC DNA]</scope>
    <source>
        <strain evidence="3">zdho120</strain>
    </source>
</reference>
<keyword evidence="3" id="KW-1185">Reference proteome</keyword>
<name>A0A225VA45_9STRA</name>
<comment type="caution">
    <text evidence="2">The sequence shown here is derived from an EMBL/GenBank/DDBJ whole genome shotgun (WGS) entry which is preliminary data.</text>
</comment>
<proteinExistence type="predicted"/>
<dbReference type="EMBL" id="NBNE01006493">
    <property type="protein sequence ID" value="OWZ01964.1"/>
    <property type="molecule type" value="Genomic_DNA"/>
</dbReference>
<dbReference type="Proteomes" id="UP000198211">
    <property type="component" value="Unassembled WGS sequence"/>
</dbReference>
<accession>A0A225VA45</accession>
<dbReference type="AlphaFoldDB" id="A0A225VA45"/>
<dbReference type="OrthoDB" id="5563411at2759"/>
<feature type="compositionally biased region" description="Basic and acidic residues" evidence="1">
    <location>
        <begin position="115"/>
        <end position="132"/>
    </location>
</feature>
<feature type="region of interest" description="Disordered" evidence="1">
    <location>
        <begin position="94"/>
        <end position="144"/>
    </location>
</feature>
<feature type="compositionally biased region" description="Low complexity" evidence="1">
    <location>
        <begin position="97"/>
        <end position="109"/>
    </location>
</feature>